<evidence type="ECO:0000256" key="8">
    <source>
        <dbReference type="ARBA" id="ARBA00022989"/>
    </source>
</evidence>
<reference evidence="13" key="1">
    <citation type="journal article" date="2012" name="Mol. Plant">
        <title>The Medicago truncatula Sucrose Transporter Family: Characterization and Implication of Key Members in Carbon Partitioning towards Arbuscular Mycorrhizal Fungi.</title>
        <authorList>
            <person name="Doidy J."/>
            <person name="van Tuinen D."/>
            <person name="Lamotte O."/>
            <person name="Corneillat M."/>
            <person name="Alcaraz G."/>
            <person name="Wipf D."/>
        </authorList>
    </citation>
    <scope>NUCLEOTIDE SEQUENCE</scope>
</reference>
<evidence type="ECO:0000256" key="7">
    <source>
        <dbReference type="ARBA" id="ARBA00022847"/>
    </source>
</evidence>
<dbReference type="EMBL" id="JN255796">
    <property type="protein sequence ID" value="AFM28291.1"/>
    <property type="molecule type" value="mRNA"/>
</dbReference>
<comment type="similarity">
    <text evidence="3">Belongs to the glycoside-pentoside-hexuronide (GPH) cation symporter transporter (TC 2.A.2.4) family.</text>
</comment>
<dbReference type="PANTHER" id="PTHR19432:SF89">
    <property type="entry name" value="SUCROSE_H+ SYMPORTER, PLANT, MAJOR FACILITATOR SUPERFAMILY DOMAIN-CONTAINING PROTEIN-RELATED"/>
    <property type="match status" value="1"/>
</dbReference>
<comment type="pathway">
    <text evidence="2">Glycan biosynthesis; sucrose metabolism.</text>
</comment>
<dbReference type="InterPro" id="IPR036259">
    <property type="entry name" value="MFS_trans_sf"/>
</dbReference>
<proteinExistence type="evidence at transcript level"/>
<evidence type="ECO:0000256" key="12">
    <source>
        <dbReference type="SAM" id="Phobius"/>
    </source>
</evidence>
<evidence type="ECO:0000256" key="5">
    <source>
        <dbReference type="ARBA" id="ARBA00022597"/>
    </source>
</evidence>
<evidence type="ECO:0000313" key="13">
    <source>
        <dbReference type="EMBL" id="AFM28291.1"/>
    </source>
</evidence>
<feature type="coiled-coil region" evidence="10">
    <location>
        <begin position="46"/>
        <end position="73"/>
    </location>
</feature>
<dbReference type="GO" id="GO:0015293">
    <property type="term" value="F:symporter activity"/>
    <property type="evidence" value="ECO:0007669"/>
    <property type="project" value="UniProtKB-KW"/>
</dbReference>
<protein>
    <submittedName>
        <fullName evidence="13">SUTp2</fullName>
    </submittedName>
</protein>
<keyword evidence="7" id="KW-0769">Symport</keyword>
<organism evidence="13">
    <name type="scientific">Medicago truncatula</name>
    <name type="common">Barrel medic</name>
    <name type="synonym">Medicago tribuloides</name>
    <dbReference type="NCBI Taxonomy" id="3880"/>
    <lineage>
        <taxon>Eukaryota</taxon>
        <taxon>Viridiplantae</taxon>
        <taxon>Streptophyta</taxon>
        <taxon>Embryophyta</taxon>
        <taxon>Tracheophyta</taxon>
        <taxon>Spermatophyta</taxon>
        <taxon>Magnoliopsida</taxon>
        <taxon>eudicotyledons</taxon>
        <taxon>Gunneridae</taxon>
        <taxon>Pentapetalae</taxon>
        <taxon>rosids</taxon>
        <taxon>fabids</taxon>
        <taxon>Fabales</taxon>
        <taxon>Fabaceae</taxon>
        <taxon>Papilionoideae</taxon>
        <taxon>50 kb inversion clade</taxon>
        <taxon>NPAAA clade</taxon>
        <taxon>Hologalegina</taxon>
        <taxon>IRL clade</taxon>
        <taxon>Trifolieae</taxon>
        <taxon>Medicago</taxon>
    </lineage>
</organism>
<feature type="compositionally biased region" description="Gly residues" evidence="11">
    <location>
        <begin position="154"/>
        <end position="165"/>
    </location>
</feature>
<feature type="region of interest" description="Disordered" evidence="11">
    <location>
        <begin position="107"/>
        <end position="165"/>
    </location>
</feature>
<keyword evidence="5" id="KW-0762">Sugar transport</keyword>
<evidence type="ECO:0000256" key="11">
    <source>
        <dbReference type="SAM" id="MobiDB-lite"/>
    </source>
</evidence>
<dbReference type="PANTHER" id="PTHR19432">
    <property type="entry name" value="SUGAR TRANSPORTER"/>
    <property type="match status" value="1"/>
</dbReference>
<keyword evidence="4" id="KW-0813">Transport</keyword>
<evidence type="ECO:0000256" key="6">
    <source>
        <dbReference type="ARBA" id="ARBA00022692"/>
    </source>
</evidence>
<dbReference type="AlphaFoldDB" id="J7FC79"/>
<evidence type="ECO:0000256" key="2">
    <source>
        <dbReference type="ARBA" id="ARBA00004914"/>
    </source>
</evidence>
<evidence type="ECO:0000256" key="3">
    <source>
        <dbReference type="ARBA" id="ARBA00007134"/>
    </source>
</evidence>
<sequence length="336" mass="36636">MIYKTRIDDEQVKVTVSRNVDPSVLIKRPEKSKMHAECGGAINMAKKIIEEEILEIKEEIENIDRTIAMYNSRITYYQREVLIEKKCLEDQQETLLMAQSNLKCFDGGRTSSGRGSGGRGSSGRGGGGKSGGGGWSGGRRSSDRGRFNSLIGSDGSGGGGGRSGGGGFEGGGRLRGFGGRGMGLVVQPFIGYYIDHCQSSFDRHRPFILGGVIAVVIAALLIAFASDLGHLFGDTLESETKPHNIVITVLSLSMFEVANNVVQTPCRAFIGDLASDDYNQVIIGNWLVSFFKFAQLLGEFNGLPQSMWMLMLITGISWVAWFLFSLFNTDWMGREE</sequence>
<keyword evidence="10" id="KW-0175">Coiled coil</keyword>
<evidence type="ECO:0000256" key="4">
    <source>
        <dbReference type="ARBA" id="ARBA00022448"/>
    </source>
</evidence>
<dbReference type="SUPFAM" id="SSF103473">
    <property type="entry name" value="MFS general substrate transporter"/>
    <property type="match status" value="1"/>
</dbReference>
<keyword evidence="6 12" id="KW-0812">Transmembrane</keyword>
<name>J7FC79_MEDTR</name>
<feature type="transmembrane region" description="Helical" evidence="12">
    <location>
        <begin position="207"/>
        <end position="226"/>
    </location>
</feature>
<evidence type="ECO:0000256" key="9">
    <source>
        <dbReference type="ARBA" id="ARBA00023136"/>
    </source>
</evidence>
<feature type="compositionally biased region" description="Gly residues" evidence="11">
    <location>
        <begin position="114"/>
        <end position="137"/>
    </location>
</feature>
<keyword evidence="8 12" id="KW-1133">Transmembrane helix</keyword>
<evidence type="ECO:0000256" key="10">
    <source>
        <dbReference type="SAM" id="Coils"/>
    </source>
</evidence>
<accession>J7FC79</accession>
<evidence type="ECO:0000256" key="1">
    <source>
        <dbReference type="ARBA" id="ARBA00004141"/>
    </source>
</evidence>
<keyword evidence="9 12" id="KW-0472">Membrane</keyword>
<dbReference type="GO" id="GO:0016020">
    <property type="term" value="C:membrane"/>
    <property type="evidence" value="ECO:0007669"/>
    <property type="project" value="UniProtKB-SubCell"/>
</dbReference>
<comment type="subcellular location">
    <subcellularLocation>
        <location evidence="1">Membrane</location>
        <topology evidence="1">Multi-pass membrane protein</topology>
    </subcellularLocation>
</comment>
<feature type="transmembrane region" description="Helical" evidence="12">
    <location>
        <begin position="307"/>
        <end position="327"/>
    </location>
</feature>